<evidence type="ECO:0000313" key="11">
    <source>
        <dbReference type="Proteomes" id="UP001163046"/>
    </source>
</evidence>
<keyword evidence="5 8" id="KW-0833">Ubl conjugation pathway</keyword>
<comment type="function">
    <text evidence="2 8">Hydrolase that can remove 'Lys-48'-linked conjugated ubiquitin from proteins.</text>
</comment>
<evidence type="ECO:0000256" key="5">
    <source>
        <dbReference type="ARBA" id="ARBA00022786"/>
    </source>
</evidence>
<keyword evidence="4 8" id="KW-0645">Protease</keyword>
<evidence type="ECO:0000256" key="4">
    <source>
        <dbReference type="ARBA" id="ARBA00022670"/>
    </source>
</evidence>
<name>A0A9W9YXF7_9CNID</name>
<dbReference type="Pfam" id="PF13898">
    <property type="entry name" value="MINDY-3_4_CD"/>
    <property type="match status" value="1"/>
</dbReference>
<dbReference type="AlphaFoldDB" id="A0A9W9YXF7"/>
<evidence type="ECO:0000256" key="1">
    <source>
        <dbReference type="ARBA" id="ARBA00000707"/>
    </source>
</evidence>
<comment type="catalytic activity">
    <reaction evidence="1 8">
        <text>Thiol-dependent hydrolysis of ester, thioester, amide, peptide and isopeptide bonds formed by the C-terminal Gly of ubiquitin (a 76-residue protein attached to proteins as an intracellular targeting signal).</text>
        <dbReference type="EC" id="3.4.19.12"/>
    </reaction>
</comment>
<dbReference type="GO" id="GO:0006508">
    <property type="term" value="P:proteolysis"/>
    <property type="evidence" value="ECO:0007669"/>
    <property type="project" value="UniProtKB-KW"/>
</dbReference>
<dbReference type="PANTHER" id="PTHR12473">
    <property type="entry name" value="UBIQUITIN CARBOXYL-TERMINAL HYDROLASE MINDY-4-RELATED"/>
    <property type="match status" value="1"/>
</dbReference>
<proteinExistence type="inferred from homology"/>
<dbReference type="PANTHER" id="PTHR12473:SF17">
    <property type="entry name" value="UBIQUITIN CARBOXYL-TERMINAL HYDROLASE MINDY-3"/>
    <property type="match status" value="1"/>
</dbReference>
<evidence type="ECO:0000256" key="6">
    <source>
        <dbReference type="ARBA" id="ARBA00022801"/>
    </source>
</evidence>
<evidence type="ECO:0000256" key="2">
    <source>
        <dbReference type="ARBA" id="ARBA00002107"/>
    </source>
</evidence>
<gene>
    <name evidence="10" type="ORF">OS493_026974</name>
</gene>
<dbReference type="InterPro" id="IPR039785">
    <property type="entry name" value="MINY3/4"/>
</dbReference>
<sequence>MASNSLLPLASESVPQFALHCRPFSKMADEQNICRVSSFEDFHDVLNLLWGENIKEDIFERWSQGFVFSTEEPSALIQEQGGPCAIIASVQAYILKNILFVEETPAPDNWRQLTDEQARQFLVCSLCEMLNNVKTETYTLVFLREHLVFAPCMTTERTETENEDNASSNSPDSSCPDYHKSVCVQELSSLSSEMFHSKLCQVQCCASEDVSQVIKKNIAMLEGRFGVLLFLYSILLTKGLESIKSEMEDVGEPLVDINFGHGSQTLINLMLTGYSVSNVWDSSRNLSGLELRGIPKQSSIGFLTLLEAHRYCEVGNFLKSPMFPIWLLGSETHLTVFFSQERSLAGSESEREKGLRVFKSHDQQDNDFITSDQLGSVLEDLGLVSDPEYVSFMKERLDQDSIGIILLQGFLKEFFPGEHSFTDDVKPFKAFHCNGLGVREEDGAKKVVYTEGLASIEPSDFSHIAEQQIVSCLKTKWAGVWLEWQGKHVPSLN</sequence>
<keyword evidence="6 8" id="KW-0378">Hydrolase</keyword>
<reference evidence="10" key="1">
    <citation type="submission" date="2023-01" db="EMBL/GenBank/DDBJ databases">
        <title>Genome assembly of the deep-sea coral Lophelia pertusa.</title>
        <authorList>
            <person name="Herrera S."/>
            <person name="Cordes E."/>
        </authorList>
    </citation>
    <scope>NUCLEOTIDE SEQUENCE</scope>
    <source>
        <strain evidence="10">USNM1676648</strain>
        <tissue evidence="10">Polyp</tissue>
    </source>
</reference>
<protein>
    <recommendedName>
        <fullName evidence="8">Ubiquitin carboxyl-terminal hydrolase MINDY</fullName>
        <ecNumber evidence="8">3.4.19.12</ecNumber>
    </recommendedName>
</protein>
<dbReference type="SUPFAM" id="SSF47473">
    <property type="entry name" value="EF-hand"/>
    <property type="match status" value="1"/>
</dbReference>
<dbReference type="Proteomes" id="UP001163046">
    <property type="component" value="Unassembled WGS sequence"/>
</dbReference>
<feature type="domain" description="Deubiquitinating enzyme MINDY-3/4 conserved" evidence="9">
    <location>
        <begin position="46"/>
        <end position="398"/>
    </location>
</feature>
<keyword evidence="7 8" id="KW-0788">Thiol protease</keyword>
<comment type="similarity">
    <text evidence="3 8">Belongs to the MINDY deubiquitinase family. FAM188 subfamily.</text>
</comment>
<evidence type="ECO:0000259" key="9">
    <source>
        <dbReference type="SMART" id="SM01174"/>
    </source>
</evidence>
<dbReference type="OrthoDB" id="9981542at2759"/>
<dbReference type="InterPro" id="IPR025257">
    <property type="entry name" value="MINDY-3/4_CD"/>
</dbReference>
<accession>A0A9W9YXF7</accession>
<evidence type="ECO:0000256" key="8">
    <source>
        <dbReference type="RuleBase" id="RU367088"/>
    </source>
</evidence>
<evidence type="ECO:0000256" key="7">
    <source>
        <dbReference type="ARBA" id="ARBA00022807"/>
    </source>
</evidence>
<dbReference type="GO" id="GO:1990380">
    <property type="term" value="F:K48-linked deubiquitinase activity"/>
    <property type="evidence" value="ECO:0007669"/>
    <property type="project" value="UniProtKB-UniRule"/>
</dbReference>
<organism evidence="10 11">
    <name type="scientific">Desmophyllum pertusum</name>
    <dbReference type="NCBI Taxonomy" id="174260"/>
    <lineage>
        <taxon>Eukaryota</taxon>
        <taxon>Metazoa</taxon>
        <taxon>Cnidaria</taxon>
        <taxon>Anthozoa</taxon>
        <taxon>Hexacorallia</taxon>
        <taxon>Scleractinia</taxon>
        <taxon>Caryophylliina</taxon>
        <taxon>Caryophylliidae</taxon>
        <taxon>Desmophyllum</taxon>
    </lineage>
</organism>
<comment type="caution">
    <text evidence="10">The sequence shown here is derived from an EMBL/GenBank/DDBJ whole genome shotgun (WGS) entry which is preliminary data.</text>
</comment>
<dbReference type="EMBL" id="MU826849">
    <property type="protein sequence ID" value="KAJ7371328.1"/>
    <property type="molecule type" value="Genomic_DNA"/>
</dbReference>
<dbReference type="SMART" id="SM01174">
    <property type="entry name" value="DUF4205"/>
    <property type="match status" value="1"/>
</dbReference>
<evidence type="ECO:0000256" key="3">
    <source>
        <dbReference type="ARBA" id="ARBA00011074"/>
    </source>
</evidence>
<dbReference type="InterPro" id="IPR011992">
    <property type="entry name" value="EF-hand-dom_pair"/>
</dbReference>
<dbReference type="GO" id="GO:0071108">
    <property type="term" value="P:protein K48-linked deubiquitination"/>
    <property type="evidence" value="ECO:0007669"/>
    <property type="project" value="InterPro"/>
</dbReference>
<dbReference type="EC" id="3.4.19.12" evidence="8"/>
<dbReference type="GO" id="GO:0004843">
    <property type="term" value="F:cysteine-type deubiquitinase activity"/>
    <property type="evidence" value="ECO:0007669"/>
    <property type="project" value="UniProtKB-UniRule"/>
</dbReference>
<evidence type="ECO:0000313" key="10">
    <source>
        <dbReference type="EMBL" id="KAJ7371328.1"/>
    </source>
</evidence>
<keyword evidence="11" id="KW-1185">Reference proteome</keyword>